<feature type="signal peptide" evidence="5">
    <location>
        <begin position="1"/>
        <end position="18"/>
    </location>
</feature>
<dbReference type="InterPro" id="IPR012334">
    <property type="entry name" value="Pectin_lyas_fold"/>
</dbReference>
<proteinExistence type="evidence at transcript level"/>
<dbReference type="EMBL" id="HM175761">
    <property type="protein sequence ID" value="ADU33266.1"/>
    <property type="molecule type" value="mRNA"/>
</dbReference>
<dbReference type="SUPFAM" id="SSF51126">
    <property type="entry name" value="Pectin lyase-like"/>
    <property type="match status" value="1"/>
</dbReference>
<dbReference type="InterPro" id="IPR011050">
    <property type="entry name" value="Pectin_lyase_fold/virulence"/>
</dbReference>
<evidence type="ECO:0000256" key="4">
    <source>
        <dbReference type="RuleBase" id="RU361169"/>
    </source>
</evidence>
<protein>
    <submittedName>
        <fullName evidence="7">Glycoside hydrolase family protein 28</fullName>
    </submittedName>
</protein>
<accession>E7CIQ4</accession>
<evidence type="ECO:0000313" key="7">
    <source>
        <dbReference type="EMBL" id="ADU33266.1"/>
    </source>
</evidence>
<evidence type="ECO:0000256" key="1">
    <source>
        <dbReference type="ARBA" id="ARBA00008834"/>
    </source>
</evidence>
<keyword evidence="3 4" id="KW-0326">Glycosidase</keyword>
<sequence length="402" mass="43870">MFVGSITWLAFCLILVACDTTVYDVTQFGVDSSGARVSTSGIQAVITEASKNNGGIVYFPKGTYRTGPIELKSGITLKVDDEALIIFVDYQELYPPFDAVLPSGRKIHFDYTPLIRALGQNNISIVGSGIIYGVGEIWWRWLQQTEKRAIFVYIDECDGVLIEGVQLNQSPQYQINLKSTEHTVIKDSILSSVGDDVFPVGQRTDGINCESCRYLHVKNVTIRSGDDGIALQADKQLKATEHVLIENSKILSGPSGVAIGSNTAGGVRNVTVRNCVVNGTDRGLYIKSSRGQGGTVEDIHFYNVTLEKIGKEAIVIASLFDGTDAGLHERNLEPQPVTDTTPFVRNVNFQGIRGNSALEPVFIVGLPEARIANVTINDLSVKSDRNVFCNQTEHIVINGKEQ</sequence>
<evidence type="ECO:0000256" key="3">
    <source>
        <dbReference type="ARBA" id="ARBA00023295"/>
    </source>
</evidence>
<dbReference type="GO" id="GO:0005975">
    <property type="term" value="P:carbohydrate metabolic process"/>
    <property type="evidence" value="ECO:0007669"/>
    <property type="project" value="InterPro"/>
</dbReference>
<evidence type="ECO:0000256" key="5">
    <source>
        <dbReference type="SAM" id="SignalP"/>
    </source>
</evidence>
<dbReference type="AlphaFoldDB" id="E7CIQ4"/>
<dbReference type="InterPro" id="IPR006626">
    <property type="entry name" value="PbH1"/>
</dbReference>
<evidence type="ECO:0000256" key="2">
    <source>
        <dbReference type="ARBA" id="ARBA00022801"/>
    </source>
</evidence>
<evidence type="ECO:0000259" key="6">
    <source>
        <dbReference type="Pfam" id="PF12708"/>
    </source>
</evidence>
<dbReference type="PANTHER" id="PTHR31339:SF9">
    <property type="entry name" value="PLASMIN AND FIBRONECTIN-BINDING PROTEIN A"/>
    <property type="match status" value="1"/>
</dbReference>
<dbReference type="InterPro" id="IPR000743">
    <property type="entry name" value="Glyco_hydro_28"/>
</dbReference>
<keyword evidence="5" id="KW-0732">Signal</keyword>
<dbReference type="Gene3D" id="2.160.20.10">
    <property type="entry name" value="Single-stranded right-handed beta-helix, Pectin lyase-like"/>
    <property type="match status" value="1"/>
</dbReference>
<dbReference type="GO" id="GO:0004650">
    <property type="term" value="F:polygalacturonase activity"/>
    <property type="evidence" value="ECO:0007669"/>
    <property type="project" value="InterPro"/>
</dbReference>
<gene>
    <name evidence="7" type="primary">GH28-3</name>
</gene>
<organism evidence="7">
    <name type="scientific">Callosobruchus maculatus</name>
    <name type="common">Southern cowpea weevil</name>
    <name type="synonym">Pulse bruchid</name>
    <dbReference type="NCBI Taxonomy" id="64391"/>
    <lineage>
        <taxon>Eukaryota</taxon>
        <taxon>Metazoa</taxon>
        <taxon>Ecdysozoa</taxon>
        <taxon>Arthropoda</taxon>
        <taxon>Hexapoda</taxon>
        <taxon>Insecta</taxon>
        <taxon>Pterygota</taxon>
        <taxon>Neoptera</taxon>
        <taxon>Endopterygota</taxon>
        <taxon>Coleoptera</taxon>
        <taxon>Polyphaga</taxon>
        <taxon>Cucujiformia</taxon>
        <taxon>Chrysomeloidea</taxon>
        <taxon>Chrysomelidae</taxon>
        <taxon>Bruchinae</taxon>
        <taxon>Bruchini</taxon>
        <taxon>Callosobruchus</taxon>
    </lineage>
</organism>
<dbReference type="InterPro" id="IPR051801">
    <property type="entry name" value="GH28_Enzymes"/>
</dbReference>
<dbReference type="InterPro" id="IPR024535">
    <property type="entry name" value="RHGA/B-epi-like_pectate_lyase"/>
</dbReference>
<dbReference type="Pfam" id="PF00295">
    <property type="entry name" value="Glyco_hydro_28"/>
    <property type="match status" value="1"/>
</dbReference>
<dbReference type="Pfam" id="PF12708">
    <property type="entry name" value="Pect-lyase_RHGA_epim"/>
    <property type="match status" value="1"/>
</dbReference>
<comment type="similarity">
    <text evidence="1 4">Belongs to the glycosyl hydrolase 28 family.</text>
</comment>
<keyword evidence="2 4" id="KW-0378">Hydrolase</keyword>
<feature type="chain" id="PRO_5003216282" evidence="5">
    <location>
        <begin position="19"/>
        <end position="402"/>
    </location>
</feature>
<name>E7CIQ4_CALMS</name>
<dbReference type="PANTHER" id="PTHR31339">
    <property type="entry name" value="PECTIN LYASE-RELATED"/>
    <property type="match status" value="1"/>
</dbReference>
<feature type="domain" description="Rhamnogalacturonase A/B/Epimerase-like pectate lyase" evidence="6">
    <location>
        <begin position="24"/>
        <end position="77"/>
    </location>
</feature>
<reference evidence="7" key="1">
    <citation type="journal article" date="2010" name="PLoS ONE">
        <title>Diversity of beetle genes encoding novel plant cell wall degrading enzymes.</title>
        <authorList>
            <person name="Pauchet Y."/>
            <person name="Wilkinson P."/>
            <person name="Chauhan R."/>
            <person name="Ffrench-Constant R.H."/>
        </authorList>
    </citation>
    <scope>NUCLEOTIDE SEQUENCE</scope>
    <source>
        <tissue evidence="7">Whole larvae</tissue>
    </source>
</reference>
<dbReference type="SMART" id="SM00710">
    <property type="entry name" value="PbH1"/>
    <property type="match status" value="5"/>
</dbReference>